<evidence type="ECO:0000313" key="3">
    <source>
        <dbReference type="Proteomes" id="UP000008549"/>
    </source>
</evidence>
<reference evidence="2 3" key="1">
    <citation type="journal article" date="2003" name="PLoS Biol.">
        <title>The genome sequence of Caenorhabditis briggsae: a platform for comparative genomics.</title>
        <authorList>
            <person name="Stein L.D."/>
            <person name="Bao Z."/>
            <person name="Blasiar D."/>
            <person name="Blumenthal T."/>
            <person name="Brent M.R."/>
            <person name="Chen N."/>
            <person name="Chinwalla A."/>
            <person name="Clarke L."/>
            <person name="Clee C."/>
            <person name="Coghlan A."/>
            <person name="Coulson A."/>
            <person name="D'Eustachio P."/>
            <person name="Fitch D.H."/>
            <person name="Fulton L.A."/>
            <person name="Fulton R.E."/>
            <person name="Griffiths-Jones S."/>
            <person name="Harris T.W."/>
            <person name="Hillier L.W."/>
            <person name="Kamath R."/>
            <person name="Kuwabara P.E."/>
            <person name="Mardis E.R."/>
            <person name="Marra M.A."/>
            <person name="Miner T.L."/>
            <person name="Minx P."/>
            <person name="Mullikin J.C."/>
            <person name="Plumb R.W."/>
            <person name="Rogers J."/>
            <person name="Schein J.E."/>
            <person name="Sohrmann M."/>
            <person name="Spieth J."/>
            <person name="Stajich J.E."/>
            <person name="Wei C."/>
            <person name="Willey D."/>
            <person name="Wilson R.K."/>
            <person name="Durbin R."/>
            <person name="Waterston R.H."/>
        </authorList>
    </citation>
    <scope>NUCLEOTIDE SEQUENCE [LARGE SCALE GENOMIC DNA]</scope>
    <source>
        <strain evidence="2 3">AF16</strain>
    </source>
</reference>
<dbReference type="InterPro" id="IPR001223">
    <property type="entry name" value="Glyco_hydro18_cat"/>
</dbReference>
<dbReference type="InterPro" id="IPR043502">
    <property type="entry name" value="DNA/RNA_pol_sf"/>
</dbReference>
<dbReference type="SMART" id="SM00636">
    <property type="entry name" value="Glyco_18"/>
    <property type="match status" value="1"/>
</dbReference>
<dbReference type="PROSITE" id="PS51910">
    <property type="entry name" value="GH18_2"/>
    <property type="match status" value="1"/>
</dbReference>
<dbReference type="AlphaFoldDB" id="A8WTN8"/>
<dbReference type="Gene3D" id="3.10.50.10">
    <property type="match status" value="1"/>
</dbReference>
<dbReference type="Pfam" id="PF00078">
    <property type="entry name" value="RVT_1"/>
    <property type="match status" value="1"/>
</dbReference>
<dbReference type="HOGENOM" id="CLU_323958_0_0_1"/>
<dbReference type="InterPro" id="IPR043128">
    <property type="entry name" value="Rev_trsase/Diguanyl_cyclase"/>
</dbReference>
<dbReference type="STRING" id="6238.A8WTN8"/>
<dbReference type="PANTHER" id="PTHR46073">
    <property type="entry name" value="CHITINASE"/>
    <property type="match status" value="1"/>
</dbReference>
<proteinExistence type="predicted"/>
<dbReference type="InterPro" id="IPR000477">
    <property type="entry name" value="RT_dom"/>
</dbReference>
<dbReference type="KEGG" id="cbr:CBG_02714"/>
<dbReference type="InParanoid" id="A8WTN8"/>
<sequence length="892" mass="101203">MIEDSGERPAQDPNKFAVESFATKLAESVESKLFGINLLSRMQGFQKEKAPTLKQKGYQYQVDFNVQLINMLAEAKKKGSFEEAIDKASAMLRKRNQEIVLLDRNPSALKQVESMRAISELTGTSDSSDTKLLALASILAREEPSASRRPGPSRQLFRYSDFGGRRPEVRQFTAPQHHYQPRPFRSTKQTVWELILQNERLSIVTTVEKEDITPINVQNQGMVNPDLMSSKAKFWASIPVSPWILEVVERGFEIILIENFKLPHPLGIRRMSNRLLGFVHEEVGRLLEAGVVVETINPIVCSPLQVADNGKKLRLILDLSALNKGIETPRFRLEDWRAVWPFLEKANYAATFDFTWLLTKVFRPLVGRWRENGVKIFLYIDDGLILAETREEAVEAMRLVREELAAAGVTVAEEKSFWTPSEQFTWLGIKCDLVTKSIRLTESREVSLGNQLAKMKKSKAPTILDRQKLCGFISSMSIVAECESVQRQRHLAATVARVTSDNPKKQHLQVSMSQIWDSVEQIGPARFLWIPREENTEADAANIPSPPPAEPTPLTISRVQQSPLLESESPYGIQTDMTDYDMIPIIQTENNEPPSQKRIVGFYSGEESTEITKCQLMKLTHAVFASVLMTSEGQLEFVDSSGEQRFMDLSRKTKDANVKMMFSIGGQDFSTELKQKMSCDQLLSITAPPTGIENWEAGFDLDGILSQVDFVNVWSMDYYGPWENQWGASVGPSAPLYSGVALRTNFNVNYTMEYYVGKTEQPEKFNIVIPFYARLWKNVTTPIVEGKEIFRNSELFDGKPEGNPYIPMWAVDHEKWTLSDAVYDETTKTSYIYNQNAKSYLTFETGRSISDKMNYAKTQKLGGIWIWLVDMNDHSNSLLNMTKHISTTTEFV</sequence>
<dbReference type="GeneID" id="8572491"/>
<dbReference type="SUPFAM" id="SSF56672">
    <property type="entry name" value="DNA/RNA polymerases"/>
    <property type="match status" value="1"/>
</dbReference>
<dbReference type="EMBL" id="HE601438">
    <property type="protein sequence ID" value="CAP23850.2"/>
    <property type="molecule type" value="Genomic_DNA"/>
</dbReference>
<dbReference type="InterPro" id="IPR017853">
    <property type="entry name" value="GH"/>
</dbReference>
<dbReference type="Gene3D" id="3.20.20.80">
    <property type="entry name" value="Glycosidases"/>
    <property type="match status" value="3"/>
</dbReference>
<gene>
    <name evidence="2 4" type="ORF">CBG02714</name>
    <name evidence="2" type="ORF">CBG_02714</name>
</gene>
<dbReference type="CTD" id="8572491"/>
<dbReference type="Pfam" id="PF00704">
    <property type="entry name" value="Glyco_hydro_18"/>
    <property type="match status" value="2"/>
</dbReference>
<dbReference type="PANTHER" id="PTHR46073:SF7">
    <property type="entry name" value="GH18 DOMAIN-CONTAINING PROTEIN"/>
    <property type="match status" value="1"/>
</dbReference>
<dbReference type="GO" id="GO:0005975">
    <property type="term" value="P:carbohydrate metabolic process"/>
    <property type="evidence" value="ECO:0007669"/>
    <property type="project" value="InterPro"/>
</dbReference>
<accession>A8WTN8</accession>
<dbReference type="InterPro" id="IPR011583">
    <property type="entry name" value="Chitinase_II/V-like_cat"/>
</dbReference>
<dbReference type="InterPro" id="IPR029070">
    <property type="entry name" value="Chitinase_insertion_sf"/>
</dbReference>
<organism evidence="2 3">
    <name type="scientific">Caenorhabditis briggsae</name>
    <dbReference type="NCBI Taxonomy" id="6238"/>
    <lineage>
        <taxon>Eukaryota</taxon>
        <taxon>Metazoa</taxon>
        <taxon>Ecdysozoa</taxon>
        <taxon>Nematoda</taxon>
        <taxon>Chromadorea</taxon>
        <taxon>Rhabditida</taxon>
        <taxon>Rhabditina</taxon>
        <taxon>Rhabditomorpha</taxon>
        <taxon>Rhabditoidea</taxon>
        <taxon>Rhabditidae</taxon>
        <taxon>Peloderinae</taxon>
        <taxon>Caenorhabditis</taxon>
    </lineage>
</organism>
<dbReference type="eggNOG" id="KOG2806">
    <property type="taxonomic scope" value="Eukaryota"/>
</dbReference>
<evidence type="ECO:0000259" key="1">
    <source>
        <dbReference type="PROSITE" id="PS51910"/>
    </source>
</evidence>
<feature type="domain" description="GH18" evidence="1">
    <location>
        <begin position="687"/>
        <end position="892"/>
    </location>
</feature>
<reference evidence="2 3" key="2">
    <citation type="journal article" date="2011" name="PLoS Genet.">
        <title>Caenorhabditis briggsae recombinant inbred line genotypes reveal inter-strain incompatibility and the evolution of recombination.</title>
        <authorList>
            <person name="Ross J.A."/>
            <person name="Koboldt D.C."/>
            <person name="Staisch J.E."/>
            <person name="Chamberlin H.M."/>
            <person name="Gupta B.P."/>
            <person name="Miller R.D."/>
            <person name="Baird S.E."/>
            <person name="Haag E.S."/>
        </authorList>
    </citation>
    <scope>NUCLEOTIDE SEQUENCE [LARGE SCALE GENOMIC DNA]</scope>
    <source>
        <strain evidence="2 3">AF16</strain>
    </source>
</reference>
<evidence type="ECO:0000313" key="2">
    <source>
        <dbReference type="EMBL" id="CAP23850.2"/>
    </source>
</evidence>
<dbReference type="WormBase" id="CBG02714">
    <property type="protein sequence ID" value="CBP47317"/>
    <property type="gene ID" value="WBGene00025719"/>
</dbReference>
<name>A8WTN8_CAEBR</name>
<protein>
    <submittedName>
        <fullName evidence="2">Protein CBG02714</fullName>
    </submittedName>
</protein>
<dbReference type="RefSeq" id="XP_045092225.1">
    <property type="nucleotide sequence ID" value="XM_045242457.1"/>
</dbReference>
<dbReference type="Proteomes" id="UP000008549">
    <property type="component" value="Unassembled WGS sequence"/>
</dbReference>
<dbReference type="GO" id="GO:0008061">
    <property type="term" value="F:chitin binding"/>
    <property type="evidence" value="ECO:0007669"/>
    <property type="project" value="InterPro"/>
</dbReference>
<dbReference type="Gene3D" id="3.30.70.270">
    <property type="match status" value="1"/>
</dbReference>
<dbReference type="SUPFAM" id="SSF51445">
    <property type="entry name" value="(Trans)glycosidases"/>
    <property type="match status" value="1"/>
</dbReference>
<keyword evidence="3" id="KW-1185">Reference proteome</keyword>
<evidence type="ECO:0000313" key="4">
    <source>
        <dbReference type="WormBase" id="CBG02714"/>
    </source>
</evidence>